<name>A0ABP8CVF0_9ACTN</name>
<protein>
    <submittedName>
        <fullName evidence="1">Uncharacterized protein</fullName>
    </submittedName>
</protein>
<dbReference type="Proteomes" id="UP001500620">
    <property type="component" value="Unassembled WGS sequence"/>
</dbReference>
<evidence type="ECO:0000313" key="1">
    <source>
        <dbReference type="EMBL" id="GAA4243898.1"/>
    </source>
</evidence>
<dbReference type="EMBL" id="BAABAT010000001">
    <property type="protein sequence ID" value="GAA4243898.1"/>
    <property type="molecule type" value="Genomic_DNA"/>
</dbReference>
<evidence type="ECO:0000313" key="2">
    <source>
        <dbReference type="Proteomes" id="UP001500620"/>
    </source>
</evidence>
<sequence length="69" mass="7057">MRRSPSNGKVGQYVKAGSCWADREESAGGLAGVAGVSGTKPTLADRGAGVRTLWTAITVSGSYPQDRCG</sequence>
<gene>
    <name evidence="1" type="ORF">GCM10022255_004780</name>
</gene>
<keyword evidence="2" id="KW-1185">Reference proteome</keyword>
<reference evidence="2" key="1">
    <citation type="journal article" date="2019" name="Int. J. Syst. Evol. Microbiol.">
        <title>The Global Catalogue of Microorganisms (GCM) 10K type strain sequencing project: providing services to taxonomists for standard genome sequencing and annotation.</title>
        <authorList>
            <consortium name="The Broad Institute Genomics Platform"/>
            <consortium name="The Broad Institute Genome Sequencing Center for Infectious Disease"/>
            <person name="Wu L."/>
            <person name="Ma J."/>
        </authorList>
    </citation>
    <scope>NUCLEOTIDE SEQUENCE [LARGE SCALE GENOMIC DNA]</scope>
    <source>
        <strain evidence="2">JCM 17441</strain>
    </source>
</reference>
<accession>A0ABP8CVF0</accession>
<organism evidence="1 2">
    <name type="scientific">Dactylosporangium darangshiense</name>
    <dbReference type="NCBI Taxonomy" id="579108"/>
    <lineage>
        <taxon>Bacteria</taxon>
        <taxon>Bacillati</taxon>
        <taxon>Actinomycetota</taxon>
        <taxon>Actinomycetes</taxon>
        <taxon>Micromonosporales</taxon>
        <taxon>Micromonosporaceae</taxon>
        <taxon>Dactylosporangium</taxon>
    </lineage>
</organism>
<proteinExistence type="predicted"/>
<comment type="caution">
    <text evidence="1">The sequence shown here is derived from an EMBL/GenBank/DDBJ whole genome shotgun (WGS) entry which is preliminary data.</text>
</comment>